<proteinExistence type="predicted"/>
<dbReference type="GO" id="GO:0003677">
    <property type="term" value="F:DNA binding"/>
    <property type="evidence" value="ECO:0007669"/>
    <property type="project" value="UniProtKB-KW"/>
</dbReference>
<protein>
    <submittedName>
        <fullName evidence="4">Unannotated protein</fullName>
    </submittedName>
</protein>
<dbReference type="Gene3D" id="1.10.357.10">
    <property type="entry name" value="Tetracycline Repressor, domain 2"/>
    <property type="match status" value="1"/>
</dbReference>
<evidence type="ECO:0000259" key="3">
    <source>
        <dbReference type="PROSITE" id="PS50977"/>
    </source>
</evidence>
<accession>A0A6J7AL67</accession>
<feature type="region of interest" description="Disordered" evidence="2">
    <location>
        <begin position="1"/>
        <end position="29"/>
    </location>
</feature>
<dbReference type="EMBL" id="CAFABA010000077">
    <property type="protein sequence ID" value="CAB4833517.1"/>
    <property type="molecule type" value="Genomic_DNA"/>
</dbReference>
<evidence type="ECO:0000256" key="2">
    <source>
        <dbReference type="SAM" id="MobiDB-lite"/>
    </source>
</evidence>
<organism evidence="4">
    <name type="scientific">freshwater metagenome</name>
    <dbReference type="NCBI Taxonomy" id="449393"/>
    <lineage>
        <taxon>unclassified sequences</taxon>
        <taxon>metagenomes</taxon>
        <taxon>ecological metagenomes</taxon>
    </lineage>
</organism>
<dbReference type="InterPro" id="IPR009057">
    <property type="entry name" value="Homeodomain-like_sf"/>
</dbReference>
<dbReference type="Pfam" id="PF00440">
    <property type="entry name" value="TetR_N"/>
    <property type="match status" value="1"/>
</dbReference>
<gene>
    <name evidence="4" type="ORF">UFOPK3139_01826</name>
</gene>
<evidence type="ECO:0000256" key="1">
    <source>
        <dbReference type="ARBA" id="ARBA00023125"/>
    </source>
</evidence>
<dbReference type="AlphaFoldDB" id="A0A6J7AL67"/>
<name>A0A6J7AL67_9ZZZZ</name>
<reference evidence="4" key="1">
    <citation type="submission" date="2020-05" db="EMBL/GenBank/DDBJ databases">
        <authorList>
            <person name="Chiriac C."/>
            <person name="Salcher M."/>
            <person name="Ghai R."/>
            <person name="Kavagutti S V."/>
        </authorList>
    </citation>
    <scope>NUCLEOTIDE SEQUENCE</scope>
</reference>
<evidence type="ECO:0000313" key="4">
    <source>
        <dbReference type="EMBL" id="CAB4833517.1"/>
    </source>
</evidence>
<sequence>MLAINDEGQVTGNEKMQMSGKRGPNPSSVRTKATILDAALITLTDEGIADTSARAIARAGDFNQALIFYHFGTVDDALVAAFEKLLADQRHRYDASLAAVKTRSELRSALVHLINEDLARGITTTIAQGFAGVI</sequence>
<dbReference type="SUPFAM" id="SSF46689">
    <property type="entry name" value="Homeodomain-like"/>
    <property type="match status" value="1"/>
</dbReference>
<dbReference type="PROSITE" id="PS50977">
    <property type="entry name" value="HTH_TETR_2"/>
    <property type="match status" value="1"/>
</dbReference>
<dbReference type="InterPro" id="IPR001647">
    <property type="entry name" value="HTH_TetR"/>
</dbReference>
<feature type="domain" description="HTH tetR-type" evidence="3">
    <location>
        <begin position="29"/>
        <end position="89"/>
    </location>
</feature>
<keyword evidence="1" id="KW-0238">DNA-binding</keyword>